<accession>A0A2N5VT33</accession>
<reference evidence="3 4" key="1">
    <citation type="submission" date="2017-11" db="EMBL/GenBank/DDBJ databases">
        <title>De novo assembly and phasing of dikaryotic genomes from two isolates of Puccinia coronata f. sp. avenae, the causal agent of oat crown rust.</title>
        <authorList>
            <person name="Miller M.E."/>
            <person name="Zhang Y."/>
            <person name="Omidvar V."/>
            <person name="Sperschneider J."/>
            <person name="Schwessinger B."/>
            <person name="Raley C."/>
            <person name="Palmer J.M."/>
            <person name="Garnica D."/>
            <person name="Upadhyaya N."/>
            <person name="Rathjen J."/>
            <person name="Taylor J.M."/>
            <person name="Park R.F."/>
            <person name="Dodds P.N."/>
            <person name="Hirsch C.D."/>
            <person name="Kianian S.F."/>
            <person name="Figueroa M."/>
        </authorList>
    </citation>
    <scope>NUCLEOTIDE SEQUENCE [LARGE SCALE GENOMIC DNA]</scope>
    <source>
        <strain evidence="2">12NC29</strain>
        <strain evidence="1">12SD80</strain>
    </source>
</reference>
<dbReference type="Proteomes" id="UP000235392">
    <property type="component" value="Unassembled WGS sequence"/>
</dbReference>
<dbReference type="EMBL" id="PGCJ01000067">
    <property type="protein sequence ID" value="PLW53155.1"/>
    <property type="molecule type" value="Genomic_DNA"/>
</dbReference>
<evidence type="ECO:0000313" key="2">
    <source>
        <dbReference type="EMBL" id="PLW53155.1"/>
    </source>
</evidence>
<gene>
    <name evidence="2" type="ORF">PCANC_11325</name>
    <name evidence="1" type="ORF">PCASD_15361</name>
</gene>
<dbReference type="EMBL" id="PGCI01000146">
    <property type="protein sequence ID" value="PLW37222.1"/>
    <property type="molecule type" value="Genomic_DNA"/>
</dbReference>
<comment type="caution">
    <text evidence="2">The sequence shown here is derived from an EMBL/GenBank/DDBJ whole genome shotgun (WGS) entry which is preliminary data.</text>
</comment>
<sequence>MYRKASSGKHDETWVKTYEEINASKPVCDKIGSNMIPSFFLVWLVVVSQFSNHEVLAGLPSFFKKSSKFVGLSDRKAPLRDGSADSVGLFAQSSDSAGSSGKVKKGWKSSFGQLKLSQRHTEELKDWVEATYHPSVIPMWFIDGSWIPKPSFDVRTLLGKNQTLRLLREQYEIDKRRSPPCLTKDMENLLEKAMKDMSIQSGDDQTSAILALYLHALAQISPVGPLNRIRRLRFMIWAHIEDKFMEISATVDKRNKPMFDMMAEACKRVPESGLPLT</sequence>
<organism evidence="2 3">
    <name type="scientific">Puccinia coronata f. sp. avenae</name>
    <dbReference type="NCBI Taxonomy" id="200324"/>
    <lineage>
        <taxon>Eukaryota</taxon>
        <taxon>Fungi</taxon>
        <taxon>Dikarya</taxon>
        <taxon>Basidiomycota</taxon>
        <taxon>Pucciniomycotina</taxon>
        <taxon>Pucciniomycetes</taxon>
        <taxon>Pucciniales</taxon>
        <taxon>Pucciniaceae</taxon>
        <taxon>Puccinia</taxon>
    </lineage>
</organism>
<evidence type="ECO:0000313" key="4">
    <source>
        <dbReference type="Proteomes" id="UP000235392"/>
    </source>
</evidence>
<evidence type="ECO:0000313" key="1">
    <source>
        <dbReference type="EMBL" id="PLW37222.1"/>
    </source>
</evidence>
<name>A0A2N5VT33_9BASI</name>
<dbReference type="AlphaFoldDB" id="A0A2N5VT33"/>
<dbReference type="Proteomes" id="UP000235388">
    <property type="component" value="Unassembled WGS sequence"/>
</dbReference>
<keyword evidence="3" id="KW-1185">Reference proteome</keyword>
<evidence type="ECO:0000313" key="3">
    <source>
        <dbReference type="Proteomes" id="UP000235388"/>
    </source>
</evidence>
<proteinExistence type="predicted"/>
<protein>
    <submittedName>
        <fullName evidence="2">Uncharacterized protein</fullName>
    </submittedName>
</protein>